<proteinExistence type="predicted"/>
<evidence type="ECO:0000313" key="2">
    <source>
        <dbReference type="EMBL" id="KXS15392.1"/>
    </source>
</evidence>
<feature type="compositionally biased region" description="Low complexity" evidence="1">
    <location>
        <begin position="26"/>
        <end position="44"/>
    </location>
</feature>
<dbReference type="Proteomes" id="UP000070544">
    <property type="component" value="Unassembled WGS sequence"/>
</dbReference>
<dbReference type="EMBL" id="KQ965762">
    <property type="protein sequence ID" value="KXS15392.1"/>
    <property type="molecule type" value="Genomic_DNA"/>
</dbReference>
<feature type="compositionally biased region" description="Polar residues" evidence="1">
    <location>
        <begin position="1"/>
        <end position="12"/>
    </location>
</feature>
<dbReference type="AlphaFoldDB" id="A0A139AEZ7"/>
<sequence>MLNNRGPTNVSFDSPLPDTPSTAVNPHAASSLAASRPATPATSPQCASASTSPRSDICGKKNKWRISYLTRSVDLMEINLDTPPTVQSCVSSLAQAPQSYRHCRRSPSSCIFDPKTKKKFQFVIAVYASPHYLNKMRHHAMSGYWNVNTTGQAVSAETFARDCLTNTHDFYTHLDPVSLHQPLPDQALINSTAINHFCNVLMPEQWIQVEDCAQQLRFNFIQDIVQLIACARHMTPQKKLAPKPGGKAEPPMPAPTPATALTTALTPAAPAAHVHVINAEAPPVLPTKHAAPNDEGGRQNGKKFKGNGNNNNQKQDYCPWDCNRFPHVEIVLTPVIMTTAARLDLLANVPPLPTAMAASAMSAPAGRAPIYRLVQLT</sequence>
<keyword evidence="3" id="KW-1185">Reference proteome</keyword>
<evidence type="ECO:0000256" key="1">
    <source>
        <dbReference type="SAM" id="MobiDB-lite"/>
    </source>
</evidence>
<accession>A0A139AEZ7</accession>
<evidence type="ECO:0000313" key="3">
    <source>
        <dbReference type="Proteomes" id="UP000070544"/>
    </source>
</evidence>
<gene>
    <name evidence="2" type="ORF">M427DRAFT_32353</name>
</gene>
<reference evidence="2 3" key="1">
    <citation type="journal article" date="2015" name="Genome Biol. Evol.">
        <title>Phylogenomic analyses indicate that early fungi evolved digesting cell walls of algal ancestors of land plants.</title>
        <authorList>
            <person name="Chang Y."/>
            <person name="Wang S."/>
            <person name="Sekimoto S."/>
            <person name="Aerts A.L."/>
            <person name="Choi C."/>
            <person name="Clum A."/>
            <person name="LaButti K.M."/>
            <person name="Lindquist E.A."/>
            <person name="Yee Ngan C."/>
            <person name="Ohm R.A."/>
            <person name="Salamov A.A."/>
            <person name="Grigoriev I.V."/>
            <person name="Spatafora J.W."/>
            <person name="Berbee M.L."/>
        </authorList>
    </citation>
    <scope>NUCLEOTIDE SEQUENCE [LARGE SCALE GENOMIC DNA]</scope>
    <source>
        <strain evidence="2 3">JEL478</strain>
    </source>
</reference>
<name>A0A139AEZ7_GONPJ</name>
<feature type="region of interest" description="Disordered" evidence="1">
    <location>
        <begin position="284"/>
        <end position="312"/>
    </location>
</feature>
<organism evidence="2 3">
    <name type="scientific">Gonapodya prolifera (strain JEL478)</name>
    <name type="common">Monoblepharis prolifera</name>
    <dbReference type="NCBI Taxonomy" id="1344416"/>
    <lineage>
        <taxon>Eukaryota</taxon>
        <taxon>Fungi</taxon>
        <taxon>Fungi incertae sedis</taxon>
        <taxon>Chytridiomycota</taxon>
        <taxon>Chytridiomycota incertae sedis</taxon>
        <taxon>Monoblepharidomycetes</taxon>
        <taxon>Monoblepharidales</taxon>
        <taxon>Gonapodyaceae</taxon>
        <taxon>Gonapodya</taxon>
    </lineage>
</organism>
<feature type="region of interest" description="Disordered" evidence="1">
    <location>
        <begin position="1"/>
        <end position="56"/>
    </location>
</feature>
<feature type="compositionally biased region" description="Polar residues" evidence="1">
    <location>
        <begin position="45"/>
        <end position="54"/>
    </location>
</feature>
<protein>
    <submittedName>
        <fullName evidence="2">Uncharacterized protein</fullName>
    </submittedName>
</protein>